<gene>
    <name evidence="6" type="ORF">WOLCODRAFT_25674</name>
</gene>
<keyword evidence="4" id="KW-0732">Signal</keyword>
<proteinExistence type="inferred from homology"/>
<feature type="signal peptide" evidence="4">
    <location>
        <begin position="1"/>
        <end position="17"/>
    </location>
</feature>
<evidence type="ECO:0000256" key="1">
    <source>
        <dbReference type="ARBA" id="ARBA00011062"/>
    </source>
</evidence>
<keyword evidence="2" id="KW-0479">Metal-binding</keyword>
<dbReference type="STRING" id="742152.A0A2H3JLC3"/>
<dbReference type="PANTHER" id="PTHR30457">
    <property type="entry name" value="5'-NUCLEOTIDASE SURE"/>
    <property type="match status" value="1"/>
</dbReference>
<comment type="similarity">
    <text evidence="1">Belongs to the SurE nucleotidase family.</text>
</comment>
<evidence type="ECO:0000313" key="6">
    <source>
        <dbReference type="EMBL" id="PCH43002.1"/>
    </source>
</evidence>
<dbReference type="Proteomes" id="UP000218811">
    <property type="component" value="Unassembled WGS sequence"/>
</dbReference>
<dbReference type="OMA" id="PRNTPCE"/>
<dbReference type="PANTHER" id="PTHR30457:SF0">
    <property type="entry name" value="PHOSPHATASE, PUTATIVE (AFU_ORTHOLOGUE AFUA_4G01070)-RELATED"/>
    <property type="match status" value="1"/>
</dbReference>
<feature type="domain" description="Survival protein SurE-like phosphatase/nucleotidase" evidence="5">
    <location>
        <begin position="21"/>
        <end position="224"/>
    </location>
</feature>
<dbReference type="AlphaFoldDB" id="A0A2H3JLC3"/>
<keyword evidence="7" id="KW-1185">Reference proteome</keyword>
<dbReference type="InterPro" id="IPR030048">
    <property type="entry name" value="SurE"/>
</dbReference>
<keyword evidence="3" id="KW-0378">Hydrolase</keyword>
<dbReference type="EMBL" id="KB468135">
    <property type="protein sequence ID" value="PCH43002.1"/>
    <property type="molecule type" value="Genomic_DNA"/>
</dbReference>
<evidence type="ECO:0000313" key="7">
    <source>
        <dbReference type="Proteomes" id="UP000218811"/>
    </source>
</evidence>
<evidence type="ECO:0000259" key="5">
    <source>
        <dbReference type="Pfam" id="PF01975"/>
    </source>
</evidence>
<name>A0A2H3JLC3_WOLCO</name>
<dbReference type="Gene3D" id="3.40.1210.10">
    <property type="entry name" value="Survival protein SurE-like phosphatase/nucleotidase"/>
    <property type="match status" value="1"/>
</dbReference>
<dbReference type="InterPro" id="IPR036523">
    <property type="entry name" value="SurE-like_sf"/>
</dbReference>
<organism evidence="6 7">
    <name type="scientific">Wolfiporia cocos (strain MD-104)</name>
    <name type="common">Brown rot fungus</name>
    <dbReference type="NCBI Taxonomy" id="742152"/>
    <lineage>
        <taxon>Eukaryota</taxon>
        <taxon>Fungi</taxon>
        <taxon>Dikarya</taxon>
        <taxon>Basidiomycota</taxon>
        <taxon>Agaricomycotina</taxon>
        <taxon>Agaricomycetes</taxon>
        <taxon>Polyporales</taxon>
        <taxon>Phaeolaceae</taxon>
        <taxon>Wolfiporia</taxon>
    </lineage>
</organism>
<dbReference type="InterPro" id="IPR002828">
    <property type="entry name" value="SurE-like_Pase/nucleotidase"/>
</dbReference>
<feature type="chain" id="PRO_5013951068" evidence="4">
    <location>
        <begin position="18"/>
        <end position="304"/>
    </location>
</feature>
<dbReference type="OrthoDB" id="4018688at2759"/>
<evidence type="ECO:0000256" key="2">
    <source>
        <dbReference type="ARBA" id="ARBA00022723"/>
    </source>
</evidence>
<evidence type="ECO:0000256" key="3">
    <source>
        <dbReference type="ARBA" id="ARBA00022801"/>
    </source>
</evidence>
<sequence length="304" mass="31999">MLSPSLLVLAFAAVVCAKNLILTNDDGWADAQIRAQYTELTDARFDVVLSAPTENKSGTGSTSATPTSLTEPCEYDTCPVGSPAEGYNASNPHLNYVNAYPVDAVRYGIQILAPKFFRGPPDFVVSGPNIGDNLGTVILISGTVGAACEASKEGVPSTAFSGATGAQVSYTTLESEPDASSTLSSWIYSALTVHYTEAILALDIPGIPLLPRNVTVNVNYPSIDNCSDPADYKWVFSRNLANTGETDIYTCGSSKLPAESDVVATEGCYISVSAINAVNKTDVDALTQAEVYARLALLPFSCLP</sequence>
<reference evidence="6 7" key="1">
    <citation type="journal article" date="2012" name="Science">
        <title>The Paleozoic origin of enzymatic lignin decomposition reconstructed from 31 fungal genomes.</title>
        <authorList>
            <person name="Floudas D."/>
            <person name="Binder M."/>
            <person name="Riley R."/>
            <person name="Barry K."/>
            <person name="Blanchette R.A."/>
            <person name="Henrissat B."/>
            <person name="Martinez A.T."/>
            <person name="Otillar R."/>
            <person name="Spatafora J.W."/>
            <person name="Yadav J.S."/>
            <person name="Aerts A."/>
            <person name="Benoit I."/>
            <person name="Boyd A."/>
            <person name="Carlson A."/>
            <person name="Copeland A."/>
            <person name="Coutinho P.M."/>
            <person name="de Vries R.P."/>
            <person name="Ferreira P."/>
            <person name="Findley K."/>
            <person name="Foster B."/>
            <person name="Gaskell J."/>
            <person name="Glotzer D."/>
            <person name="Gorecki P."/>
            <person name="Heitman J."/>
            <person name="Hesse C."/>
            <person name="Hori C."/>
            <person name="Igarashi K."/>
            <person name="Jurgens J.A."/>
            <person name="Kallen N."/>
            <person name="Kersten P."/>
            <person name="Kohler A."/>
            <person name="Kuees U."/>
            <person name="Kumar T.K.A."/>
            <person name="Kuo A."/>
            <person name="LaButti K."/>
            <person name="Larrondo L.F."/>
            <person name="Lindquist E."/>
            <person name="Ling A."/>
            <person name="Lombard V."/>
            <person name="Lucas S."/>
            <person name="Lundell T."/>
            <person name="Martin R."/>
            <person name="McLaughlin D.J."/>
            <person name="Morgenstern I."/>
            <person name="Morin E."/>
            <person name="Murat C."/>
            <person name="Nagy L.G."/>
            <person name="Nolan M."/>
            <person name="Ohm R.A."/>
            <person name="Patyshakuliyeva A."/>
            <person name="Rokas A."/>
            <person name="Ruiz-Duenas F.J."/>
            <person name="Sabat G."/>
            <person name="Salamov A."/>
            <person name="Samejima M."/>
            <person name="Schmutz J."/>
            <person name="Slot J.C."/>
            <person name="St John F."/>
            <person name="Stenlid J."/>
            <person name="Sun H."/>
            <person name="Sun S."/>
            <person name="Syed K."/>
            <person name="Tsang A."/>
            <person name="Wiebenga A."/>
            <person name="Young D."/>
            <person name="Pisabarro A."/>
            <person name="Eastwood D.C."/>
            <person name="Martin F."/>
            <person name="Cullen D."/>
            <person name="Grigoriev I.V."/>
            <person name="Hibbett D.S."/>
        </authorList>
    </citation>
    <scope>NUCLEOTIDE SEQUENCE [LARGE SCALE GENOMIC DNA]</scope>
    <source>
        <strain evidence="6 7">MD-104</strain>
    </source>
</reference>
<dbReference type="Pfam" id="PF01975">
    <property type="entry name" value="SurE"/>
    <property type="match status" value="1"/>
</dbReference>
<evidence type="ECO:0000256" key="4">
    <source>
        <dbReference type="SAM" id="SignalP"/>
    </source>
</evidence>
<protein>
    <submittedName>
        <fullName evidence="6">Sure-like protein</fullName>
    </submittedName>
</protein>
<dbReference type="SUPFAM" id="SSF64167">
    <property type="entry name" value="SurE-like"/>
    <property type="match status" value="1"/>
</dbReference>
<dbReference type="GO" id="GO:0008252">
    <property type="term" value="F:nucleotidase activity"/>
    <property type="evidence" value="ECO:0007669"/>
    <property type="project" value="InterPro"/>
</dbReference>
<dbReference type="GO" id="GO:0046872">
    <property type="term" value="F:metal ion binding"/>
    <property type="evidence" value="ECO:0007669"/>
    <property type="project" value="UniProtKB-KW"/>
</dbReference>
<accession>A0A2H3JLC3</accession>